<dbReference type="PANTHER" id="PTHR46254">
    <property type="entry name" value="PROTEIN GVQW1-RELATED"/>
    <property type="match status" value="1"/>
</dbReference>
<evidence type="ECO:0000313" key="2">
    <source>
        <dbReference type="EMBL" id="BAB21933.1"/>
    </source>
</evidence>
<evidence type="ECO:0000256" key="1">
    <source>
        <dbReference type="SAM" id="MobiDB-lite"/>
    </source>
</evidence>
<dbReference type="EMBL" id="AB055308">
    <property type="protein sequence ID" value="BAB21933.1"/>
    <property type="molecule type" value="mRNA"/>
</dbReference>
<protein>
    <submittedName>
        <fullName evidence="2">Uncharacterized protein</fullName>
    </submittedName>
</protein>
<organism evidence="2">
    <name type="scientific">Macaca fascicularis</name>
    <name type="common">Crab-eating macaque</name>
    <name type="synonym">Cynomolgus monkey</name>
    <dbReference type="NCBI Taxonomy" id="9541"/>
    <lineage>
        <taxon>Eukaryota</taxon>
        <taxon>Metazoa</taxon>
        <taxon>Chordata</taxon>
        <taxon>Craniata</taxon>
        <taxon>Vertebrata</taxon>
        <taxon>Euteleostomi</taxon>
        <taxon>Mammalia</taxon>
        <taxon>Eutheria</taxon>
        <taxon>Euarchontoglires</taxon>
        <taxon>Primates</taxon>
        <taxon>Haplorrhini</taxon>
        <taxon>Catarrhini</taxon>
        <taxon>Cercopithecidae</taxon>
        <taxon>Cercopithecinae</taxon>
        <taxon>Macaca</taxon>
    </lineage>
</organism>
<dbReference type="PANTHER" id="PTHR46254:SF6">
    <property type="entry name" value="HIGH MOBILITY GROUP AT-HOOK 2"/>
    <property type="match status" value="1"/>
</dbReference>
<sequence length="96" mass="10733">MAHCSLKLLDSSDLPASASPRSEDYRSHSVAQPGVQWHHLSSLQPLPPGFKQFSCLSLLSSWDCRRAPPHPANFPIFSINEVSLCWLGCFWTPDLK</sequence>
<name>Q9BGU8_MACFA</name>
<feature type="region of interest" description="Disordered" evidence="1">
    <location>
        <begin position="1"/>
        <end position="30"/>
    </location>
</feature>
<feature type="compositionally biased region" description="Low complexity" evidence="1">
    <location>
        <begin position="1"/>
        <end position="20"/>
    </location>
</feature>
<proteinExistence type="evidence at transcript level"/>
<accession>Q9BGU8</accession>
<reference evidence="2" key="1">
    <citation type="submission" date="2001-02" db="EMBL/GenBank/DDBJ databases">
        <title>Isolation of full-length cDNA clones from macaque brain cDNA libraries.</title>
        <authorList>
            <person name="Osada N."/>
            <person name="Hida M."/>
            <person name="Kusuda J."/>
            <person name="Tanuma R."/>
            <person name="Iseki K."/>
            <person name="Hirai M."/>
            <person name="Terao K."/>
            <person name="Suzuki Y."/>
            <person name="Sugano S."/>
            <person name="Hashimoto K."/>
        </authorList>
    </citation>
    <scope>NUCLEOTIDE SEQUENCE</scope>
    <source>
        <tissue evidence="2">Frontal lobe left</tissue>
    </source>
</reference>
<dbReference type="AlphaFoldDB" id="Q9BGU8"/>